<name>A0A0M8ZVP5_9HYME</name>
<dbReference type="EC" id="1.3.1.93" evidence="4"/>
<feature type="non-terminal residue" evidence="17">
    <location>
        <position position="1"/>
    </location>
</feature>
<organism evidence="17 18">
    <name type="scientific">Melipona quadrifasciata</name>
    <dbReference type="NCBI Taxonomy" id="166423"/>
    <lineage>
        <taxon>Eukaryota</taxon>
        <taxon>Metazoa</taxon>
        <taxon>Ecdysozoa</taxon>
        <taxon>Arthropoda</taxon>
        <taxon>Hexapoda</taxon>
        <taxon>Insecta</taxon>
        <taxon>Pterygota</taxon>
        <taxon>Neoptera</taxon>
        <taxon>Endopterygota</taxon>
        <taxon>Hymenoptera</taxon>
        <taxon>Apocrita</taxon>
        <taxon>Aculeata</taxon>
        <taxon>Apoidea</taxon>
        <taxon>Anthophila</taxon>
        <taxon>Apidae</taxon>
        <taxon>Melipona</taxon>
    </lineage>
</organism>
<evidence type="ECO:0000256" key="6">
    <source>
        <dbReference type="ARBA" id="ARBA00022692"/>
    </source>
</evidence>
<evidence type="ECO:0000313" key="18">
    <source>
        <dbReference type="Proteomes" id="UP000053105"/>
    </source>
</evidence>
<dbReference type="InterPro" id="IPR029071">
    <property type="entry name" value="Ubiquitin-like_domsf"/>
</dbReference>
<keyword evidence="13 15" id="KW-0472">Membrane</keyword>
<keyword evidence="14" id="KW-0275">Fatty acid biosynthesis</keyword>
<dbReference type="InterPro" id="IPR049127">
    <property type="entry name" value="TECR-like_N"/>
</dbReference>
<proteinExistence type="inferred from homology"/>
<evidence type="ECO:0000256" key="14">
    <source>
        <dbReference type="ARBA" id="ARBA00023160"/>
    </source>
</evidence>
<dbReference type="PROSITE" id="PS50053">
    <property type="entry name" value="UBIQUITIN_2"/>
    <property type="match status" value="1"/>
</dbReference>
<evidence type="ECO:0000256" key="10">
    <source>
        <dbReference type="ARBA" id="ARBA00022989"/>
    </source>
</evidence>
<dbReference type="InterPro" id="IPR000626">
    <property type="entry name" value="Ubiquitin-like_dom"/>
</dbReference>
<protein>
    <recommendedName>
        <fullName evidence="4">very-long-chain enoyl-CoA reductase</fullName>
        <ecNumber evidence="4">1.3.1.93</ecNumber>
    </recommendedName>
</protein>
<evidence type="ECO:0000256" key="2">
    <source>
        <dbReference type="ARBA" id="ARBA00005194"/>
    </source>
</evidence>
<dbReference type="PROSITE" id="PS50244">
    <property type="entry name" value="S5A_REDUCTASE"/>
    <property type="match status" value="1"/>
</dbReference>
<dbReference type="PANTHER" id="PTHR10556">
    <property type="entry name" value="3-OXO-5-ALPHA-STEROID 4-DEHYDROGENASE"/>
    <property type="match status" value="1"/>
</dbReference>
<keyword evidence="8" id="KW-0276">Fatty acid metabolism</keyword>
<keyword evidence="11" id="KW-0560">Oxidoreductase</keyword>
<keyword evidence="10 15" id="KW-1133">Transmembrane helix</keyword>
<dbReference type="SMART" id="SM00213">
    <property type="entry name" value="UBQ"/>
    <property type="match status" value="1"/>
</dbReference>
<feature type="domain" description="Ubiquitin-like" evidence="16">
    <location>
        <begin position="1"/>
        <end position="72"/>
    </location>
</feature>
<dbReference type="InterPro" id="IPR039357">
    <property type="entry name" value="SRD5A/TECR"/>
</dbReference>
<evidence type="ECO:0000256" key="3">
    <source>
        <dbReference type="ARBA" id="ARBA00007742"/>
    </source>
</evidence>
<dbReference type="GO" id="GO:0102758">
    <property type="term" value="F:very-long-chain enoyl-CoA reductase activity"/>
    <property type="evidence" value="ECO:0007669"/>
    <property type="project" value="UniProtKB-EC"/>
</dbReference>
<dbReference type="SUPFAM" id="SSF54236">
    <property type="entry name" value="Ubiquitin-like"/>
    <property type="match status" value="1"/>
</dbReference>
<dbReference type="Proteomes" id="UP000053105">
    <property type="component" value="Unassembled WGS sequence"/>
</dbReference>
<evidence type="ECO:0000256" key="11">
    <source>
        <dbReference type="ARBA" id="ARBA00023002"/>
    </source>
</evidence>
<keyword evidence="6 15" id="KW-0812">Transmembrane</keyword>
<comment type="similarity">
    <text evidence="3">Belongs to the steroid 5-alpha reductase family.</text>
</comment>
<keyword evidence="7" id="KW-0256">Endoplasmic reticulum</keyword>
<dbReference type="Pfam" id="PF21696">
    <property type="entry name" value="TECR_N"/>
    <property type="match status" value="1"/>
</dbReference>
<reference evidence="17 18" key="1">
    <citation type="submission" date="2015-07" db="EMBL/GenBank/DDBJ databases">
        <title>The genome of Melipona quadrifasciata.</title>
        <authorList>
            <person name="Pan H."/>
            <person name="Kapheim K."/>
        </authorList>
    </citation>
    <scope>NUCLEOTIDE SEQUENCE [LARGE SCALE GENOMIC DNA]</scope>
    <source>
        <strain evidence="17">0111107301</strain>
        <tissue evidence="17">Whole body</tissue>
    </source>
</reference>
<evidence type="ECO:0000256" key="13">
    <source>
        <dbReference type="ARBA" id="ARBA00023136"/>
    </source>
</evidence>
<dbReference type="Gene3D" id="3.10.20.90">
    <property type="entry name" value="Phosphatidylinositol 3-kinase Catalytic Subunit, Chain A, domain 1"/>
    <property type="match status" value="1"/>
</dbReference>
<dbReference type="InterPro" id="IPR001104">
    <property type="entry name" value="3-oxo-5_a-steroid_4-DH_C"/>
</dbReference>
<evidence type="ECO:0000256" key="5">
    <source>
        <dbReference type="ARBA" id="ARBA00022516"/>
    </source>
</evidence>
<evidence type="ECO:0000256" key="9">
    <source>
        <dbReference type="ARBA" id="ARBA00022857"/>
    </source>
</evidence>
<evidence type="ECO:0000256" key="7">
    <source>
        <dbReference type="ARBA" id="ARBA00022824"/>
    </source>
</evidence>
<sequence>IQILTAKSSKFIANVTVETTTTVRQIKEELFKLKKAPHVYRQSLRLDAKGKALSDSDTLKNLSISNGGKLYLKDLGPQISWKGVFLVEYAGPLFLYLWIYQRPWIFYGDTNASKIDNVVHHATMPLRNLFKNCSYYWLFAMYVAYHVNHPLYTAPSQLQFLSGLVTFALCELGNLSIHIALRNLRPAGSTVRKIPMPTGNPFTVLFNFVSCPNYTYEIGSWIGFTIMTSCLPAALFTFAGAYQMTLWALGKHRAYKKEFSQFPKDRKSIIPFIL</sequence>
<dbReference type="PANTHER" id="PTHR10556:SF28">
    <property type="entry name" value="VERY-LONG-CHAIN ENOYL-COA REDUCTASE"/>
    <property type="match status" value="1"/>
</dbReference>
<evidence type="ECO:0000259" key="16">
    <source>
        <dbReference type="PROSITE" id="PS50053"/>
    </source>
</evidence>
<comment type="subcellular location">
    <subcellularLocation>
        <location evidence="1">Endoplasmic reticulum membrane</location>
        <topology evidence="1">Multi-pass membrane protein</topology>
    </subcellularLocation>
</comment>
<dbReference type="EMBL" id="KQ435848">
    <property type="protein sequence ID" value="KOX70976.1"/>
    <property type="molecule type" value="Genomic_DNA"/>
</dbReference>
<evidence type="ECO:0000256" key="12">
    <source>
        <dbReference type="ARBA" id="ARBA00023098"/>
    </source>
</evidence>
<keyword evidence="12" id="KW-0443">Lipid metabolism</keyword>
<dbReference type="AlphaFoldDB" id="A0A0M8ZVP5"/>
<dbReference type="GO" id="GO:0005789">
    <property type="term" value="C:endoplasmic reticulum membrane"/>
    <property type="evidence" value="ECO:0007669"/>
    <property type="project" value="UniProtKB-SubCell"/>
</dbReference>
<keyword evidence="18" id="KW-1185">Reference proteome</keyword>
<comment type="pathway">
    <text evidence="2">Lipid metabolism; fatty acid biosynthesis.</text>
</comment>
<keyword evidence="9" id="KW-0521">NADP</keyword>
<evidence type="ECO:0000256" key="1">
    <source>
        <dbReference type="ARBA" id="ARBA00004477"/>
    </source>
</evidence>
<dbReference type="FunFam" id="3.10.20.90:FF:000131">
    <property type="entry name" value="trans-2,3-enoyl-CoA reductase-like"/>
    <property type="match status" value="1"/>
</dbReference>
<feature type="transmembrane region" description="Helical" evidence="15">
    <location>
        <begin position="221"/>
        <end position="249"/>
    </location>
</feature>
<evidence type="ECO:0000313" key="17">
    <source>
        <dbReference type="EMBL" id="KOX70976.1"/>
    </source>
</evidence>
<evidence type="ECO:0000256" key="15">
    <source>
        <dbReference type="SAM" id="Phobius"/>
    </source>
</evidence>
<accession>A0A0M8ZVP5</accession>
<dbReference type="STRING" id="166423.A0A0M8ZVP5"/>
<dbReference type="Pfam" id="PF02544">
    <property type="entry name" value="Steroid_dh"/>
    <property type="match status" value="1"/>
</dbReference>
<gene>
    <name evidence="17" type="ORF">WN51_03517</name>
</gene>
<dbReference type="OrthoDB" id="540503at2759"/>
<dbReference type="GO" id="GO:0042761">
    <property type="term" value="P:very long-chain fatty acid biosynthetic process"/>
    <property type="evidence" value="ECO:0007669"/>
    <property type="project" value="TreeGrafter"/>
</dbReference>
<keyword evidence="5" id="KW-0444">Lipid biosynthesis</keyword>
<evidence type="ECO:0000256" key="4">
    <source>
        <dbReference type="ARBA" id="ARBA00012530"/>
    </source>
</evidence>
<evidence type="ECO:0000256" key="8">
    <source>
        <dbReference type="ARBA" id="ARBA00022832"/>
    </source>
</evidence>